<evidence type="ECO:0000256" key="4">
    <source>
        <dbReference type="PROSITE-ProRule" id="PRU00335"/>
    </source>
</evidence>
<evidence type="ECO:0000256" key="1">
    <source>
        <dbReference type="ARBA" id="ARBA00023015"/>
    </source>
</evidence>
<accession>A0ABP6P1G3</accession>
<gene>
    <name evidence="6" type="ORF">GCM10010466_63020</name>
</gene>
<evidence type="ECO:0000259" key="5">
    <source>
        <dbReference type="PROSITE" id="PS50977"/>
    </source>
</evidence>
<keyword evidence="7" id="KW-1185">Reference proteome</keyword>
<feature type="domain" description="HTH tetR-type" evidence="5">
    <location>
        <begin position="1"/>
        <end position="52"/>
    </location>
</feature>
<name>A0ABP6P1G3_9ACTN</name>
<dbReference type="Proteomes" id="UP001500320">
    <property type="component" value="Unassembled WGS sequence"/>
</dbReference>
<dbReference type="PROSITE" id="PS50977">
    <property type="entry name" value="HTH_TETR_2"/>
    <property type="match status" value="1"/>
</dbReference>
<dbReference type="EMBL" id="BAAAUT010000079">
    <property type="protein sequence ID" value="GAA3163413.1"/>
    <property type="molecule type" value="Genomic_DNA"/>
</dbReference>
<dbReference type="InterPro" id="IPR001647">
    <property type="entry name" value="HTH_TetR"/>
</dbReference>
<protein>
    <submittedName>
        <fullName evidence="6">TetR/AcrR family transcriptional regulator</fullName>
    </submittedName>
</protein>
<keyword evidence="3" id="KW-0804">Transcription</keyword>
<keyword evidence="1" id="KW-0805">Transcription regulation</keyword>
<evidence type="ECO:0000313" key="6">
    <source>
        <dbReference type="EMBL" id="GAA3163413.1"/>
    </source>
</evidence>
<dbReference type="Pfam" id="PF00440">
    <property type="entry name" value="TetR_N"/>
    <property type="match status" value="1"/>
</dbReference>
<dbReference type="SUPFAM" id="SSF46689">
    <property type="entry name" value="Homeodomain-like"/>
    <property type="match status" value="1"/>
</dbReference>
<dbReference type="PANTHER" id="PTHR30055">
    <property type="entry name" value="HTH-TYPE TRANSCRIPTIONAL REGULATOR RUTR"/>
    <property type="match status" value="1"/>
</dbReference>
<dbReference type="InterPro" id="IPR009057">
    <property type="entry name" value="Homeodomain-like_sf"/>
</dbReference>
<feature type="DNA-binding region" description="H-T-H motif" evidence="4">
    <location>
        <begin position="15"/>
        <end position="34"/>
    </location>
</feature>
<dbReference type="PANTHER" id="PTHR30055:SF234">
    <property type="entry name" value="HTH-TYPE TRANSCRIPTIONAL REGULATOR BETI"/>
    <property type="match status" value="1"/>
</dbReference>
<organism evidence="6 7">
    <name type="scientific">Planomonospora alba</name>
    <dbReference type="NCBI Taxonomy" id="161354"/>
    <lineage>
        <taxon>Bacteria</taxon>
        <taxon>Bacillati</taxon>
        <taxon>Actinomycetota</taxon>
        <taxon>Actinomycetes</taxon>
        <taxon>Streptosporangiales</taxon>
        <taxon>Streptosporangiaceae</taxon>
        <taxon>Planomonospora</taxon>
    </lineage>
</organism>
<dbReference type="Gene3D" id="1.10.357.10">
    <property type="entry name" value="Tetracycline Repressor, domain 2"/>
    <property type="match status" value="1"/>
</dbReference>
<evidence type="ECO:0000256" key="2">
    <source>
        <dbReference type="ARBA" id="ARBA00023125"/>
    </source>
</evidence>
<dbReference type="InterPro" id="IPR050109">
    <property type="entry name" value="HTH-type_TetR-like_transc_reg"/>
</dbReference>
<sequence>MALELFRAQGVQQTSMREIAERLGITKPALYYHFASREDLLLSLVQPLVEDGEAALAEEEAAGSVDPRLLLTRYFDLCMRHRDVIAVVLRDAATLLQLDLAARVLDWRRRITLLLAGPEATLPELARVTLVLGGMGDCIALLGDRPDGELRPAVLDAACTALGLGGE</sequence>
<comment type="caution">
    <text evidence="6">The sequence shown here is derived from an EMBL/GenBank/DDBJ whole genome shotgun (WGS) entry which is preliminary data.</text>
</comment>
<reference evidence="7" key="1">
    <citation type="journal article" date="2019" name="Int. J. Syst. Evol. Microbiol.">
        <title>The Global Catalogue of Microorganisms (GCM) 10K type strain sequencing project: providing services to taxonomists for standard genome sequencing and annotation.</title>
        <authorList>
            <consortium name="The Broad Institute Genomics Platform"/>
            <consortium name="The Broad Institute Genome Sequencing Center for Infectious Disease"/>
            <person name="Wu L."/>
            <person name="Ma J."/>
        </authorList>
    </citation>
    <scope>NUCLEOTIDE SEQUENCE [LARGE SCALE GENOMIC DNA]</scope>
    <source>
        <strain evidence="7">JCM 9373</strain>
    </source>
</reference>
<evidence type="ECO:0000256" key="3">
    <source>
        <dbReference type="ARBA" id="ARBA00023163"/>
    </source>
</evidence>
<evidence type="ECO:0000313" key="7">
    <source>
        <dbReference type="Proteomes" id="UP001500320"/>
    </source>
</evidence>
<dbReference type="RefSeq" id="WP_344865965.1">
    <property type="nucleotide sequence ID" value="NZ_BAAAUT010000079.1"/>
</dbReference>
<proteinExistence type="predicted"/>
<keyword evidence="2 4" id="KW-0238">DNA-binding</keyword>